<protein>
    <submittedName>
        <fullName evidence="1">DNA gyrase/topoisomerase IV subunit A</fullName>
    </submittedName>
</protein>
<dbReference type="Proteomes" id="UP001594351">
    <property type="component" value="Unassembled WGS sequence"/>
</dbReference>
<dbReference type="EMBL" id="JBHPBY010000735">
    <property type="protein sequence ID" value="MFC1854141.1"/>
    <property type="molecule type" value="Genomic_DNA"/>
</dbReference>
<name>A0ABV6Z6R7_UNCC1</name>
<accession>A0ABV6Z6R7</accession>
<gene>
    <name evidence="1" type="ORF">ACFL27_28490</name>
</gene>
<proteinExistence type="predicted"/>
<reference evidence="1 2" key="1">
    <citation type="submission" date="2024-09" db="EMBL/GenBank/DDBJ databases">
        <title>Laminarin stimulates single cell rates of sulfate reduction while oxygen inhibits transcriptomic activity in coastal marine sediment.</title>
        <authorList>
            <person name="Lindsay M."/>
            <person name="Orcutt B."/>
            <person name="Emerson D."/>
            <person name="Stepanauskas R."/>
            <person name="D'Angelo T."/>
        </authorList>
    </citation>
    <scope>NUCLEOTIDE SEQUENCE [LARGE SCALE GENOMIC DNA]</scope>
    <source>
        <strain evidence="1">SAG AM-311-K15</strain>
    </source>
</reference>
<keyword evidence="2" id="KW-1185">Reference proteome</keyword>
<sequence>IRKLKENLAEVKDHLLHLVDYAINHFEALLLKFGEGKERKTEIRLFDSVQRSVVAVANKKLYVDRNGGFIGFGSSLKKEEYICDCSDLDDIIVFLNDGSMKVTPVDEKTFVGKGIIHAAVWKKGDDRTTYHLIYDDKKSQRTYVKRFQVRAITRDREYMLTKSNQKGIVHYFSAQPNGEFEVVSVFLKPKPRLRKTHFDFDFKNLRIVGRDAGGNVLTGNQIKRVVQKSQGVSTLGGRDIWFDTVLFRLNVDGIGTWLGNFEKDDRILVLYEDGSYELTSFDLTNRYDGKGKLVEVVKLTPETVITAIYFEAQKKAYFLKRFQIETTTPDQRFSYISETKGSFLKFATTRPDTVVELSFAGRKKPREINLDQFIDVKGWKAVGNKIADFKLKSITVLQNNVTSSATEVM</sequence>
<evidence type="ECO:0000313" key="1">
    <source>
        <dbReference type="EMBL" id="MFC1854141.1"/>
    </source>
</evidence>
<comment type="caution">
    <text evidence="1">The sequence shown here is derived from an EMBL/GenBank/DDBJ whole genome shotgun (WGS) entry which is preliminary data.</text>
</comment>
<evidence type="ECO:0000313" key="2">
    <source>
        <dbReference type="Proteomes" id="UP001594351"/>
    </source>
</evidence>
<feature type="non-terminal residue" evidence="1">
    <location>
        <position position="1"/>
    </location>
</feature>
<organism evidence="1 2">
    <name type="scientific">candidate division CSSED10-310 bacterium</name>
    <dbReference type="NCBI Taxonomy" id="2855610"/>
    <lineage>
        <taxon>Bacteria</taxon>
        <taxon>Bacteria division CSSED10-310</taxon>
    </lineage>
</organism>